<evidence type="ECO:0000256" key="6">
    <source>
        <dbReference type="SAM" id="Phobius"/>
    </source>
</evidence>
<evidence type="ECO:0000256" key="3">
    <source>
        <dbReference type="ARBA" id="ARBA00022692"/>
    </source>
</evidence>
<keyword evidence="5 6" id="KW-0472">Membrane</keyword>
<feature type="transmembrane region" description="Helical" evidence="6">
    <location>
        <begin position="335"/>
        <end position="355"/>
    </location>
</feature>
<dbReference type="Pfam" id="PF03739">
    <property type="entry name" value="LptF_LptG"/>
    <property type="match status" value="1"/>
</dbReference>
<dbReference type="KEGG" id="naci:NUH88_04475"/>
<dbReference type="RefSeq" id="WP_257770208.1">
    <property type="nucleotide sequence ID" value="NZ_CP102480.1"/>
</dbReference>
<feature type="transmembrane region" description="Helical" evidence="6">
    <location>
        <begin position="97"/>
        <end position="121"/>
    </location>
</feature>
<keyword evidence="2" id="KW-1003">Cell membrane</keyword>
<dbReference type="AlphaFoldDB" id="A0A9J7AXH0"/>
<name>A0A9J7AXH0_9PROT</name>
<dbReference type="InterPro" id="IPR005495">
    <property type="entry name" value="LptG/LptF_permease"/>
</dbReference>
<feature type="transmembrane region" description="Helical" evidence="6">
    <location>
        <begin position="7"/>
        <end position="28"/>
    </location>
</feature>
<evidence type="ECO:0000256" key="2">
    <source>
        <dbReference type="ARBA" id="ARBA00022475"/>
    </source>
</evidence>
<feature type="transmembrane region" description="Helical" evidence="6">
    <location>
        <begin position="277"/>
        <end position="296"/>
    </location>
</feature>
<dbReference type="GO" id="GO:0055085">
    <property type="term" value="P:transmembrane transport"/>
    <property type="evidence" value="ECO:0007669"/>
    <property type="project" value="InterPro"/>
</dbReference>
<proteinExistence type="predicted"/>
<dbReference type="EMBL" id="CP102480">
    <property type="protein sequence ID" value="UUX50948.1"/>
    <property type="molecule type" value="Genomic_DNA"/>
</dbReference>
<dbReference type="PANTHER" id="PTHR33529">
    <property type="entry name" value="SLR0882 PROTEIN-RELATED"/>
    <property type="match status" value="1"/>
</dbReference>
<accession>A0A9J7AXH0</accession>
<evidence type="ECO:0000256" key="5">
    <source>
        <dbReference type="ARBA" id="ARBA00023136"/>
    </source>
</evidence>
<protein>
    <submittedName>
        <fullName evidence="7">LPS export ABC transporter permease LptF</fullName>
    </submittedName>
</protein>
<dbReference type="GO" id="GO:0043190">
    <property type="term" value="C:ATP-binding cassette (ABC) transporter complex"/>
    <property type="evidence" value="ECO:0007669"/>
    <property type="project" value="InterPro"/>
</dbReference>
<organism evidence="7 8">
    <name type="scientific">Nisaea acidiphila</name>
    <dbReference type="NCBI Taxonomy" id="1862145"/>
    <lineage>
        <taxon>Bacteria</taxon>
        <taxon>Pseudomonadati</taxon>
        <taxon>Pseudomonadota</taxon>
        <taxon>Alphaproteobacteria</taxon>
        <taxon>Rhodospirillales</taxon>
        <taxon>Thalassobaculaceae</taxon>
        <taxon>Nisaea</taxon>
    </lineage>
</organism>
<dbReference type="GO" id="GO:0015920">
    <property type="term" value="P:lipopolysaccharide transport"/>
    <property type="evidence" value="ECO:0007669"/>
    <property type="project" value="TreeGrafter"/>
</dbReference>
<reference evidence="7" key="1">
    <citation type="submission" date="2022-08" db="EMBL/GenBank/DDBJ databases">
        <title>Nisaea acidiphila sp. nov., isolated from a marine algal debris and emended description of the genus Nisaea Urios et al. 2008.</title>
        <authorList>
            <person name="Kwon K."/>
        </authorList>
    </citation>
    <scope>NUCLEOTIDE SEQUENCE</scope>
    <source>
        <strain evidence="7">MEBiC11861</strain>
    </source>
</reference>
<evidence type="ECO:0000256" key="4">
    <source>
        <dbReference type="ARBA" id="ARBA00022989"/>
    </source>
</evidence>
<feature type="transmembrane region" description="Helical" evidence="6">
    <location>
        <begin position="308"/>
        <end position="329"/>
    </location>
</feature>
<keyword evidence="8" id="KW-1185">Reference proteome</keyword>
<feature type="transmembrane region" description="Helical" evidence="6">
    <location>
        <begin position="48"/>
        <end position="76"/>
    </location>
</feature>
<evidence type="ECO:0000256" key="1">
    <source>
        <dbReference type="ARBA" id="ARBA00004651"/>
    </source>
</evidence>
<evidence type="ECO:0000313" key="7">
    <source>
        <dbReference type="EMBL" id="UUX50948.1"/>
    </source>
</evidence>
<dbReference type="NCBIfam" id="TIGR04407">
    <property type="entry name" value="LptF_YjgP"/>
    <property type="match status" value="1"/>
</dbReference>
<sequence>MRIDRYVIRQILAAMIIVVVSLTCVIWLSQSLRFIDMIVNRGLPLATFIYFTVLLMPTWLSLVLPIACFAATMFVYSRMSGDRELVVLTASGLGPLGLARPAIVVALVVTALGYLLSLYLVPISYRGFKELQFQIRHNYTNVLLREGVFNSMGDDVTVFVRARQPNGDLSGIIVQDDREADESVTLLAESGALILDRGSPRVLMVNGNRQAKNNQTGRINILYFDRYTVDLGGLQEAVQRTARDQNELFVDELLNPTERITQERNFGKYIAEGHSRLVTPLLGLALPLIGLVVVLRGEFSRRGRNSRLVAAVLLVGLVQAAVLGSKYSAAKELSLLPLMYSAAIVPILVCLILLARQRMRRPRSGTIPTEGTPA</sequence>
<keyword evidence="4 6" id="KW-1133">Transmembrane helix</keyword>
<dbReference type="InterPro" id="IPR030922">
    <property type="entry name" value="LptF"/>
</dbReference>
<dbReference type="Proteomes" id="UP001060336">
    <property type="component" value="Chromosome"/>
</dbReference>
<evidence type="ECO:0000313" key="8">
    <source>
        <dbReference type="Proteomes" id="UP001060336"/>
    </source>
</evidence>
<dbReference type="PANTHER" id="PTHR33529:SF6">
    <property type="entry name" value="YJGP_YJGQ FAMILY PERMEASE"/>
    <property type="match status" value="1"/>
</dbReference>
<keyword evidence="3 6" id="KW-0812">Transmembrane</keyword>
<gene>
    <name evidence="7" type="primary">lptF</name>
    <name evidence="7" type="ORF">NUH88_04475</name>
</gene>
<comment type="subcellular location">
    <subcellularLocation>
        <location evidence="1">Cell membrane</location>
        <topology evidence="1">Multi-pass membrane protein</topology>
    </subcellularLocation>
</comment>